<dbReference type="GO" id="GO:0140664">
    <property type="term" value="F:ATP-dependent DNA damage sensor activity"/>
    <property type="evidence" value="ECO:0007669"/>
    <property type="project" value="InterPro"/>
</dbReference>
<dbReference type="InterPro" id="IPR007860">
    <property type="entry name" value="DNA_mmatch_repair_MutS_con_dom"/>
</dbReference>
<keyword evidence="2 7" id="KW-0547">Nucleotide-binding</keyword>
<dbReference type="InterPro" id="IPR005748">
    <property type="entry name" value="DNA_mismatch_repair_MutS"/>
</dbReference>
<dbReference type="Pfam" id="PF05192">
    <property type="entry name" value="MutS_III"/>
    <property type="match status" value="1"/>
</dbReference>
<evidence type="ECO:0000256" key="6">
    <source>
        <dbReference type="ARBA" id="ARBA00023204"/>
    </source>
</evidence>
<evidence type="ECO:0000313" key="12">
    <source>
        <dbReference type="Proteomes" id="UP000649604"/>
    </source>
</evidence>
<keyword evidence="6 7" id="KW-0234">DNA repair</keyword>
<dbReference type="SUPFAM" id="SSF55271">
    <property type="entry name" value="DNA repair protein MutS, domain I"/>
    <property type="match status" value="1"/>
</dbReference>
<dbReference type="AlphaFoldDB" id="A0A9D5JZF9"/>
<dbReference type="FunFam" id="3.40.1170.10:FF:000001">
    <property type="entry name" value="DNA mismatch repair protein MutS"/>
    <property type="match status" value="1"/>
</dbReference>
<keyword evidence="4 7" id="KW-0067">ATP-binding</keyword>
<reference evidence="11" key="1">
    <citation type="submission" date="2019-11" db="EMBL/GenBank/DDBJ databases">
        <title>Microbial mats filling the niche in hypersaline microbial mats.</title>
        <authorList>
            <person name="Wong H.L."/>
            <person name="Macleod F.I."/>
            <person name="White R.A. III"/>
            <person name="Burns B.P."/>
        </authorList>
    </citation>
    <scope>NUCLEOTIDE SEQUENCE</scope>
    <source>
        <strain evidence="11">Rbin_158</strain>
    </source>
</reference>
<dbReference type="NCBIfam" id="NF003810">
    <property type="entry name" value="PRK05399.1"/>
    <property type="match status" value="1"/>
</dbReference>
<organism evidence="11 12">
    <name type="scientific">candidate division KSB3 bacterium</name>
    <dbReference type="NCBI Taxonomy" id="2044937"/>
    <lineage>
        <taxon>Bacteria</taxon>
        <taxon>candidate division KSB3</taxon>
    </lineage>
</organism>
<comment type="caution">
    <text evidence="11">The sequence shown here is derived from an EMBL/GenBank/DDBJ whole genome shotgun (WGS) entry which is preliminary data.</text>
</comment>
<dbReference type="InterPro" id="IPR027417">
    <property type="entry name" value="P-loop_NTPase"/>
</dbReference>
<dbReference type="FunFam" id="1.10.1420.10:FF:000007">
    <property type="entry name" value="DNA mismatch repair protein MutS"/>
    <property type="match status" value="1"/>
</dbReference>
<dbReference type="InterPro" id="IPR007696">
    <property type="entry name" value="DNA_mismatch_repair_MutS_core"/>
</dbReference>
<dbReference type="GO" id="GO:0030983">
    <property type="term" value="F:mismatched DNA binding"/>
    <property type="evidence" value="ECO:0007669"/>
    <property type="project" value="InterPro"/>
</dbReference>
<feature type="binding site" evidence="7">
    <location>
        <begin position="638"/>
        <end position="645"/>
    </location>
    <ligand>
        <name>ATP</name>
        <dbReference type="ChEBI" id="CHEBI:30616"/>
    </ligand>
</feature>
<dbReference type="Gene3D" id="1.10.1420.10">
    <property type="match status" value="2"/>
</dbReference>
<dbReference type="EMBL" id="WJJP01000611">
    <property type="protein sequence ID" value="MBD3326632.1"/>
    <property type="molecule type" value="Genomic_DNA"/>
</dbReference>
<evidence type="ECO:0000256" key="3">
    <source>
        <dbReference type="ARBA" id="ARBA00022763"/>
    </source>
</evidence>
<evidence type="ECO:0000256" key="7">
    <source>
        <dbReference type="HAMAP-Rule" id="MF_00096"/>
    </source>
</evidence>
<dbReference type="InterPro" id="IPR007861">
    <property type="entry name" value="DNA_mismatch_repair_MutS_clamp"/>
</dbReference>
<dbReference type="SUPFAM" id="SSF53150">
    <property type="entry name" value="DNA repair protein MutS, domain II"/>
    <property type="match status" value="1"/>
</dbReference>
<dbReference type="Gene3D" id="3.40.1170.10">
    <property type="entry name" value="DNA repair protein MutS, domain I"/>
    <property type="match status" value="1"/>
</dbReference>
<comment type="function">
    <text evidence="7">This protein is involved in the repair of mismatches in DNA. It is possible that it carries out the mismatch recognition step. This protein has a weak ATPase activity.</text>
</comment>
<evidence type="ECO:0000313" key="11">
    <source>
        <dbReference type="EMBL" id="MBD3326632.1"/>
    </source>
</evidence>
<dbReference type="PROSITE" id="PS00486">
    <property type="entry name" value="DNA_MISMATCH_REPAIR_2"/>
    <property type="match status" value="1"/>
</dbReference>
<gene>
    <name evidence="7 11" type="primary">mutS</name>
    <name evidence="11" type="ORF">GF339_18760</name>
</gene>
<dbReference type="CDD" id="cd03284">
    <property type="entry name" value="ABC_MutS1"/>
    <property type="match status" value="1"/>
</dbReference>
<dbReference type="GO" id="GO:0005829">
    <property type="term" value="C:cytosol"/>
    <property type="evidence" value="ECO:0007669"/>
    <property type="project" value="TreeGrafter"/>
</dbReference>
<evidence type="ECO:0000256" key="4">
    <source>
        <dbReference type="ARBA" id="ARBA00022840"/>
    </source>
</evidence>
<dbReference type="SUPFAM" id="SSF48334">
    <property type="entry name" value="DNA repair protein MutS, domain III"/>
    <property type="match status" value="1"/>
</dbReference>
<evidence type="ECO:0000256" key="2">
    <source>
        <dbReference type="ARBA" id="ARBA00022741"/>
    </source>
</evidence>
<dbReference type="PANTHER" id="PTHR11361">
    <property type="entry name" value="DNA MISMATCH REPAIR PROTEIN MUTS FAMILY MEMBER"/>
    <property type="match status" value="1"/>
</dbReference>
<evidence type="ECO:0000256" key="8">
    <source>
        <dbReference type="NCBIfam" id="TIGR01070"/>
    </source>
</evidence>
<dbReference type="Gene3D" id="3.40.50.300">
    <property type="entry name" value="P-loop containing nucleotide triphosphate hydrolases"/>
    <property type="match status" value="1"/>
</dbReference>
<dbReference type="Gene3D" id="3.30.420.110">
    <property type="entry name" value="MutS, connector domain"/>
    <property type="match status" value="1"/>
</dbReference>
<dbReference type="InterPro" id="IPR045076">
    <property type="entry name" value="MutS"/>
</dbReference>
<dbReference type="InterPro" id="IPR036187">
    <property type="entry name" value="DNA_mismatch_repair_MutS_sf"/>
</dbReference>
<dbReference type="GO" id="GO:0005524">
    <property type="term" value="F:ATP binding"/>
    <property type="evidence" value="ECO:0007669"/>
    <property type="project" value="UniProtKB-UniRule"/>
</dbReference>
<evidence type="ECO:0000256" key="9">
    <source>
        <dbReference type="RuleBase" id="RU003756"/>
    </source>
</evidence>
<dbReference type="Pfam" id="PF01624">
    <property type="entry name" value="MutS_I"/>
    <property type="match status" value="1"/>
</dbReference>
<dbReference type="PANTHER" id="PTHR11361:SF34">
    <property type="entry name" value="DNA MISMATCH REPAIR PROTEIN MSH1, MITOCHONDRIAL"/>
    <property type="match status" value="1"/>
</dbReference>
<evidence type="ECO:0000256" key="5">
    <source>
        <dbReference type="ARBA" id="ARBA00023125"/>
    </source>
</evidence>
<keyword evidence="5 7" id="KW-0238">DNA-binding</keyword>
<keyword evidence="3 7" id="KW-0227">DNA damage</keyword>
<dbReference type="InterPro" id="IPR017261">
    <property type="entry name" value="DNA_mismatch_repair_MutS/MSH"/>
</dbReference>
<evidence type="ECO:0000256" key="1">
    <source>
        <dbReference type="ARBA" id="ARBA00006271"/>
    </source>
</evidence>
<dbReference type="InterPro" id="IPR036678">
    <property type="entry name" value="MutS_con_dom_sf"/>
</dbReference>
<dbReference type="PIRSF" id="PIRSF037677">
    <property type="entry name" value="DNA_mis_repair_Msh6"/>
    <property type="match status" value="1"/>
</dbReference>
<dbReference type="FunFam" id="3.40.50.300:FF:001579">
    <property type="entry name" value="DNA mismatch repair protein MutS"/>
    <property type="match status" value="1"/>
</dbReference>
<proteinExistence type="inferred from homology"/>
<dbReference type="Proteomes" id="UP000649604">
    <property type="component" value="Unassembled WGS sequence"/>
</dbReference>
<sequence>MTAELTPMMQQYQRIKAEYPNTLLFFRMGDFYEMFFEDAKIAAKALQITLTSRNSKKKGPEIPLCGVPYHAVEGYLARLIKQGFRVAICEQVEDPKKAKGIVKREVIRVVTPGTVLDTSLLEAKENNFIVAIYAPPTAAQQKRSSRAQAIGMAVLDVSTGEFHLGELAGPHSFQRLLDELQRFAPKEIVIPESHASTPEHPVHETLADYTPPCLTPVADLAFHYRTANRTLLEHFQVHSLAGFGCQDARQGIIAAGALLHYIQDTQKTVLSHIRKISVLRSEEFMTIDFATQRNLELYKTLADQSRSGALLGVLDNTITSMGGRMLQSWLRYPLLDIAAIHDRLDAVQELQDDPILRSDLRDQLQGIYDLERLMTRLTLSAANARDLVALKLSLLRIPPLRTLLKSAQSRLISALVESCDELQDLAQLISHAIVDEPPITLREGKLIRAGYNADLDELRTISQEGKTWIANLERQERQRTGINSLKVKYNKVFGYFLEVTKPNLHLVPDTYMIKQTLVNAVRYITPELKDYESKVLGADERICDLEYVLFQEVREAVTKEVERVMQTAERIATLDVLAALAEVADKNRYAKPDVNDEGRIEITEGRHPVIEQMKLDEPFIPNDTNVDCKENRLLIITGPNMAGKSTYIRQVALITLMAQIGSFVPAKRATIGVVDRIFTRIGASDNLTRGESTFMVEMNETANILNNATPKSLIILDEIGRGTSTFDGMSIAWAVAEYINTPEMIGARTLFATHYHELTALATVFPGIKNYNIAVKEWNDQVIFLRKIVEGGADQSYGIQVARLAGLPISVIRRAKEILAELEQDRHGEAERLFLQLSAAASPSEAPTSSSLTVQRMPSPQLSLFGEQTHPVLKQLRSLDIEQLTPLEALNLLHDVQQTLLHGE</sequence>
<evidence type="ECO:0000259" key="10">
    <source>
        <dbReference type="PROSITE" id="PS00486"/>
    </source>
</evidence>
<accession>A0A9D5JZF9</accession>
<dbReference type="InterPro" id="IPR016151">
    <property type="entry name" value="DNA_mismatch_repair_MutS_N"/>
</dbReference>
<dbReference type="InterPro" id="IPR000432">
    <property type="entry name" value="DNA_mismatch_repair_MutS_C"/>
</dbReference>
<protein>
    <recommendedName>
        <fullName evidence="7 8">DNA mismatch repair protein MutS</fullName>
    </recommendedName>
</protein>
<dbReference type="SUPFAM" id="SSF52540">
    <property type="entry name" value="P-loop containing nucleoside triphosphate hydrolases"/>
    <property type="match status" value="1"/>
</dbReference>
<comment type="similarity">
    <text evidence="1 7 9">Belongs to the DNA mismatch repair MutS family.</text>
</comment>
<feature type="domain" description="DNA mismatch repair proteins mutS family" evidence="10">
    <location>
        <begin position="712"/>
        <end position="728"/>
    </location>
</feature>
<dbReference type="NCBIfam" id="TIGR01070">
    <property type="entry name" value="mutS1"/>
    <property type="match status" value="1"/>
</dbReference>
<name>A0A9D5JZF9_9BACT</name>
<dbReference type="Pfam" id="PF05188">
    <property type="entry name" value="MutS_II"/>
    <property type="match status" value="1"/>
</dbReference>
<dbReference type="GO" id="GO:0003684">
    <property type="term" value="F:damaged DNA binding"/>
    <property type="evidence" value="ECO:0007669"/>
    <property type="project" value="UniProtKB-UniRule"/>
</dbReference>
<dbReference type="Pfam" id="PF00488">
    <property type="entry name" value="MutS_V"/>
    <property type="match status" value="1"/>
</dbReference>
<dbReference type="Pfam" id="PF05190">
    <property type="entry name" value="MutS_IV"/>
    <property type="match status" value="1"/>
</dbReference>
<dbReference type="InterPro" id="IPR007695">
    <property type="entry name" value="DNA_mismatch_repair_MutS-lik_N"/>
</dbReference>
<dbReference type="SMART" id="SM00534">
    <property type="entry name" value="MUTSac"/>
    <property type="match status" value="1"/>
</dbReference>
<dbReference type="SMART" id="SM00533">
    <property type="entry name" value="MUTSd"/>
    <property type="match status" value="1"/>
</dbReference>
<dbReference type="HAMAP" id="MF_00096">
    <property type="entry name" value="MutS"/>
    <property type="match status" value="1"/>
</dbReference>
<dbReference type="GO" id="GO:0006298">
    <property type="term" value="P:mismatch repair"/>
    <property type="evidence" value="ECO:0007669"/>
    <property type="project" value="UniProtKB-UniRule"/>
</dbReference>